<comment type="caution">
    <text evidence="2">The sequence shown here is derived from an EMBL/GenBank/DDBJ whole genome shotgun (WGS) entry which is preliminary data.</text>
</comment>
<protein>
    <submittedName>
        <fullName evidence="2">Class I SAM-dependent methyltransferase</fullName>
    </submittedName>
</protein>
<evidence type="ECO:0000313" key="2">
    <source>
        <dbReference type="EMBL" id="RJP17685.1"/>
    </source>
</evidence>
<dbReference type="GO" id="GO:0008757">
    <property type="term" value="F:S-adenosylmethionine-dependent methyltransferase activity"/>
    <property type="evidence" value="ECO:0007669"/>
    <property type="project" value="InterPro"/>
</dbReference>
<dbReference type="Pfam" id="PF08241">
    <property type="entry name" value="Methyltransf_11"/>
    <property type="match status" value="1"/>
</dbReference>
<keyword evidence="2" id="KW-0489">Methyltransferase</keyword>
<dbReference type="AlphaFoldDB" id="A0A3A4NG84"/>
<dbReference type="CDD" id="cd02440">
    <property type="entry name" value="AdoMet_MTases"/>
    <property type="match status" value="1"/>
</dbReference>
<dbReference type="Gene3D" id="3.40.50.150">
    <property type="entry name" value="Vaccinia Virus protein VP39"/>
    <property type="match status" value="1"/>
</dbReference>
<name>A0A3A4NG84_ABYX5</name>
<dbReference type="InterPro" id="IPR013216">
    <property type="entry name" value="Methyltransf_11"/>
</dbReference>
<organism evidence="2 3">
    <name type="scientific">Abyssobacteria bacterium (strain SURF_5)</name>
    <dbReference type="NCBI Taxonomy" id="2093360"/>
    <lineage>
        <taxon>Bacteria</taxon>
        <taxon>Pseudomonadati</taxon>
        <taxon>Candidatus Hydrogenedentota</taxon>
        <taxon>Candidatus Abyssobacteria</taxon>
    </lineage>
</organism>
<gene>
    <name evidence="2" type="ORF">C4520_15850</name>
</gene>
<dbReference type="Proteomes" id="UP000265882">
    <property type="component" value="Unassembled WGS sequence"/>
</dbReference>
<dbReference type="InterPro" id="IPR029063">
    <property type="entry name" value="SAM-dependent_MTases_sf"/>
</dbReference>
<dbReference type="GO" id="GO:0032259">
    <property type="term" value="P:methylation"/>
    <property type="evidence" value="ECO:0007669"/>
    <property type="project" value="UniProtKB-KW"/>
</dbReference>
<proteinExistence type="predicted"/>
<feature type="domain" description="Methyltransferase type 11" evidence="1">
    <location>
        <begin position="50"/>
        <end position="143"/>
    </location>
</feature>
<keyword evidence="2" id="KW-0808">Transferase</keyword>
<reference evidence="2 3" key="1">
    <citation type="journal article" date="2017" name="ISME J.">
        <title>Energy and carbon metabolisms in a deep terrestrial subsurface fluid microbial community.</title>
        <authorList>
            <person name="Momper L."/>
            <person name="Jungbluth S.P."/>
            <person name="Lee M.D."/>
            <person name="Amend J.P."/>
        </authorList>
    </citation>
    <scope>NUCLEOTIDE SEQUENCE [LARGE SCALE GENOMIC DNA]</scope>
    <source>
        <strain evidence="2">SURF_5</strain>
    </source>
</reference>
<dbReference type="EMBL" id="QZKU01000112">
    <property type="protein sequence ID" value="RJP17685.1"/>
    <property type="molecule type" value="Genomic_DNA"/>
</dbReference>
<dbReference type="PANTHER" id="PTHR43591">
    <property type="entry name" value="METHYLTRANSFERASE"/>
    <property type="match status" value="1"/>
</dbReference>
<evidence type="ECO:0000313" key="3">
    <source>
        <dbReference type="Proteomes" id="UP000265882"/>
    </source>
</evidence>
<sequence>MNQRDVERMWDENAKSWTRLSRLGYDVFRDHVNTPAFLEMLPTVTGLRGLDIGCGEGNNTRLIRRLGAAMTALDISTVFVRDAVEEERLHPLGIQHLRASALELPVRSDSFDFAIATMSLMDMPEHEKVVAETYRALKPGGFLQFSITHPCFQTPRWKYVFDEKGSVTAVECGNYFSPPAGEVEQWGFSNIPAELKGQTEFRIPVFRRTLSAWLNLLIKSGFTLEAFSEPTATDESVSRYPELAVTRVIAFFLIIRCRKSLPPGI</sequence>
<dbReference type="SUPFAM" id="SSF53335">
    <property type="entry name" value="S-adenosyl-L-methionine-dependent methyltransferases"/>
    <property type="match status" value="1"/>
</dbReference>
<evidence type="ECO:0000259" key="1">
    <source>
        <dbReference type="Pfam" id="PF08241"/>
    </source>
</evidence>
<accession>A0A3A4NG84</accession>